<organism evidence="1 2">
    <name type="scientific">Sphingomonas glaciei</name>
    <dbReference type="NCBI Taxonomy" id="2938948"/>
    <lineage>
        <taxon>Bacteria</taxon>
        <taxon>Pseudomonadati</taxon>
        <taxon>Pseudomonadota</taxon>
        <taxon>Alphaproteobacteria</taxon>
        <taxon>Sphingomonadales</taxon>
        <taxon>Sphingomonadaceae</taxon>
        <taxon>Sphingomonas</taxon>
    </lineage>
</organism>
<sequence>MIAFLMLAAVQAATPVPPAPAPSQPGETVIREIVIHSDRDGKATDPKRKEERREIVIVRSGDRAAVGSHPERHVRIVDIAPGKPGERREVRILREPGAPGTKVAMLSCDDGAKVDSEATDKDGKKTRVMICAKGGSSNVSKARQLPEVAKRIEADPNLSQETRTRIALAINEAIAKLPVNE</sequence>
<dbReference type="Proteomes" id="UP000831921">
    <property type="component" value="Chromosome"/>
</dbReference>
<reference evidence="1 2" key="1">
    <citation type="submission" date="2022-05" db="EMBL/GenBank/DDBJ databases">
        <title>S8-45 Sphingomonas ultraviolaceadurans.</title>
        <authorList>
            <person name="Liu Y."/>
        </authorList>
    </citation>
    <scope>NUCLEOTIDE SEQUENCE [LARGE SCALE GENOMIC DNA]</scope>
    <source>
        <strain evidence="1 2">S8-45</strain>
    </source>
</reference>
<keyword evidence="2" id="KW-1185">Reference proteome</keyword>
<evidence type="ECO:0000313" key="1">
    <source>
        <dbReference type="EMBL" id="UUR07834.1"/>
    </source>
</evidence>
<dbReference type="EMBL" id="CP097253">
    <property type="protein sequence ID" value="UUR07834.1"/>
    <property type="molecule type" value="Genomic_DNA"/>
</dbReference>
<evidence type="ECO:0000313" key="2">
    <source>
        <dbReference type="Proteomes" id="UP000831921"/>
    </source>
</evidence>
<protein>
    <submittedName>
        <fullName evidence="1">Uncharacterized protein</fullName>
    </submittedName>
</protein>
<dbReference type="RefSeq" id="WP_249503623.1">
    <property type="nucleotide sequence ID" value="NZ_CP097253.1"/>
</dbReference>
<name>A0ABY5MWI8_9SPHN</name>
<accession>A0ABY5MWI8</accession>
<gene>
    <name evidence="1" type="ORF">M1K48_13015</name>
</gene>
<proteinExistence type="predicted"/>